<sequence length="125" mass="13966">MGESVTTQAYEELSGDAYEVQGDNTVHLTFHTHKATLTGGSGDIMSQSGRKYFELNAKKLLDHNGKHIFTIKHALVSLHKRMYICDHVGNKLMEIHSENIIQMDASAVLTDLVGREGKLQSQRQL</sequence>
<protein>
    <submittedName>
        <fullName evidence="1">Uncharacterized protein</fullName>
    </submittedName>
</protein>
<evidence type="ECO:0000313" key="1">
    <source>
        <dbReference type="EMBL" id="KNC79719.1"/>
    </source>
</evidence>
<gene>
    <name evidence="1" type="ORF">SARC_07894</name>
</gene>
<dbReference type="InterPro" id="IPR025659">
    <property type="entry name" value="Tubby-like_C"/>
</dbReference>
<dbReference type="Gene3D" id="2.40.160.200">
    <property type="entry name" value="LURP1-related"/>
    <property type="match status" value="1"/>
</dbReference>
<dbReference type="AlphaFoldDB" id="A0A0L0FSQ8"/>
<reference evidence="1 2" key="1">
    <citation type="submission" date="2011-02" db="EMBL/GenBank/DDBJ databases">
        <title>The Genome Sequence of Sphaeroforma arctica JP610.</title>
        <authorList>
            <consortium name="The Broad Institute Genome Sequencing Platform"/>
            <person name="Russ C."/>
            <person name="Cuomo C."/>
            <person name="Young S.K."/>
            <person name="Zeng Q."/>
            <person name="Gargeya S."/>
            <person name="Alvarado L."/>
            <person name="Berlin A."/>
            <person name="Chapman S.B."/>
            <person name="Chen Z."/>
            <person name="Freedman E."/>
            <person name="Gellesch M."/>
            <person name="Goldberg J."/>
            <person name="Griggs A."/>
            <person name="Gujja S."/>
            <person name="Heilman E."/>
            <person name="Heiman D."/>
            <person name="Howarth C."/>
            <person name="Mehta T."/>
            <person name="Neiman D."/>
            <person name="Pearson M."/>
            <person name="Roberts A."/>
            <person name="Saif S."/>
            <person name="Shea T."/>
            <person name="Shenoy N."/>
            <person name="Sisk P."/>
            <person name="Stolte C."/>
            <person name="Sykes S."/>
            <person name="White J."/>
            <person name="Yandava C."/>
            <person name="Burger G."/>
            <person name="Gray M.W."/>
            <person name="Holland P.W.H."/>
            <person name="King N."/>
            <person name="Lang F.B.F."/>
            <person name="Roger A.J."/>
            <person name="Ruiz-Trillo I."/>
            <person name="Haas B."/>
            <person name="Nusbaum C."/>
            <person name="Birren B."/>
        </authorList>
    </citation>
    <scope>NUCLEOTIDE SEQUENCE [LARGE SCALE GENOMIC DNA]</scope>
    <source>
        <strain evidence="1 2">JP610</strain>
    </source>
</reference>
<name>A0A0L0FSQ8_9EUKA</name>
<dbReference type="Proteomes" id="UP000054560">
    <property type="component" value="Unassembled WGS sequence"/>
</dbReference>
<dbReference type="GeneID" id="25908398"/>
<accession>A0A0L0FSQ8</accession>
<evidence type="ECO:0000313" key="2">
    <source>
        <dbReference type="Proteomes" id="UP000054560"/>
    </source>
</evidence>
<keyword evidence="2" id="KW-1185">Reference proteome</keyword>
<proteinExistence type="predicted"/>
<organism evidence="1 2">
    <name type="scientific">Sphaeroforma arctica JP610</name>
    <dbReference type="NCBI Taxonomy" id="667725"/>
    <lineage>
        <taxon>Eukaryota</taxon>
        <taxon>Ichthyosporea</taxon>
        <taxon>Ichthyophonida</taxon>
        <taxon>Sphaeroforma</taxon>
    </lineage>
</organism>
<dbReference type="SUPFAM" id="SSF54518">
    <property type="entry name" value="Tubby C-terminal domain-like"/>
    <property type="match status" value="1"/>
</dbReference>
<dbReference type="InterPro" id="IPR038595">
    <property type="entry name" value="LOR_sf"/>
</dbReference>
<dbReference type="EMBL" id="KQ242257">
    <property type="protein sequence ID" value="KNC79719.1"/>
    <property type="molecule type" value="Genomic_DNA"/>
</dbReference>
<dbReference type="RefSeq" id="XP_014153621.1">
    <property type="nucleotide sequence ID" value="XM_014298146.1"/>
</dbReference>